<dbReference type="Proteomes" id="UP000777265">
    <property type="component" value="Unassembled WGS sequence"/>
</dbReference>
<proteinExistence type="inferred from homology"/>
<dbReference type="CDD" id="cd07361">
    <property type="entry name" value="MEMO_like"/>
    <property type="match status" value="1"/>
</dbReference>
<dbReference type="Pfam" id="PF01875">
    <property type="entry name" value="Memo"/>
    <property type="match status" value="1"/>
</dbReference>
<reference evidence="2" key="2">
    <citation type="submission" date="2020-01" db="EMBL/GenBank/DDBJ databases">
        <authorList>
            <person name="Campanaro S."/>
        </authorList>
    </citation>
    <scope>NUCLEOTIDE SEQUENCE</scope>
    <source>
        <strain evidence="2">AS06rmzACSIP_7</strain>
    </source>
</reference>
<dbReference type="EMBL" id="JAAYEE010000316">
    <property type="protein sequence ID" value="NLW36894.1"/>
    <property type="molecule type" value="Genomic_DNA"/>
</dbReference>
<organism evidence="2 3">
    <name type="scientific">Syntrophorhabdus aromaticivorans</name>
    <dbReference type="NCBI Taxonomy" id="328301"/>
    <lineage>
        <taxon>Bacteria</taxon>
        <taxon>Pseudomonadati</taxon>
        <taxon>Thermodesulfobacteriota</taxon>
        <taxon>Syntrophorhabdia</taxon>
        <taxon>Syntrophorhabdales</taxon>
        <taxon>Syntrophorhabdaceae</taxon>
        <taxon>Syntrophorhabdus</taxon>
    </lineage>
</organism>
<dbReference type="PANTHER" id="PTHR11060">
    <property type="entry name" value="PROTEIN MEMO1"/>
    <property type="match status" value="1"/>
</dbReference>
<name>A0A971M7Y9_9BACT</name>
<comment type="caution">
    <text evidence="2">The sequence shown here is derived from an EMBL/GenBank/DDBJ whole genome shotgun (WGS) entry which is preliminary data.</text>
</comment>
<dbReference type="PANTHER" id="PTHR11060:SF0">
    <property type="entry name" value="PROTEIN MEMO1"/>
    <property type="match status" value="1"/>
</dbReference>
<dbReference type="InterPro" id="IPR002737">
    <property type="entry name" value="MEMO1_fam"/>
</dbReference>
<evidence type="ECO:0000313" key="3">
    <source>
        <dbReference type="Proteomes" id="UP000777265"/>
    </source>
</evidence>
<dbReference type="NCBIfam" id="TIGR04336">
    <property type="entry name" value="AmmeMemoSam_B"/>
    <property type="match status" value="1"/>
</dbReference>
<evidence type="ECO:0000256" key="1">
    <source>
        <dbReference type="ARBA" id="ARBA00006315"/>
    </source>
</evidence>
<dbReference type="AlphaFoldDB" id="A0A971M7Y9"/>
<dbReference type="Gene3D" id="3.40.830.10">
    <property type="entry name" value="LigB-like"/>
    <property type="match status" value="1"/>
</dbReference>
<protein>
    <submittedName>
        <fullName evidence="2">AmmeMemoRadiSam system protein B</fullName>
    </submittedName>
</protein>
<evidence type="ECO:0000313" key="2">
    <source>
        <dbReference type="EMBL" id="NLW36894.1"/>
    </source>
</evidence>
<comment type="similarity">
    <text evidence="1">Belongs to the MEMO1 family.</text>
</comment>
<gene>
    <name evidence="2" type="primary">amrB</name>
    <name evidence="2" type="ORF">GXY80_15680</name>
</gene>
<accession>A0A971M7Y9</accession>
<sequence>MIVLSDDEGIVENSFVVSKDTLFLISLMDGTRSLRDIQTEYMRTYGQLIYLERLEEIVTAMDNNFLLLNENYRSRLARLKMEYEGSPVRKSALAGRSYPENRMDLLMQLDEMFKTAREVKPNGEIRAILAPHIDYARGIEVYRETYGYMKHVEKPLLVIFGTCHRPTEKILSISLKDFETPLDVVPTPRDLSALIRDNDLLRDYIDEWPHRNEHSIELQLPLIQFNTQDDFEILPILTGSMHEYIKGEKSIDDDLLSELVENLRTVLTRYGKPYIIIAGADLAHIGAQFGDPLPLDAMALAASKVKDEEILACIREANARAFFDAVKSESDARRICGLTPIYFQLRFVEGSTAEIVGYKQWTDGRSSVSFAGAVFHD</sequence>
<reference evidence="2" key="1">
    <citation type="journal article" date="2020" name="Biotechnol. Biofuels">
        <title>New insights from the biogas microbiome by comprehensive genome-resolved metagenomics of nearly 1600 species originating from multiple anaerobic digesters.</title>
        <authorList>
            <person name="Campanaro S."/>
            <person name="Treu L."/>
            <person name="Rodriguez-R L.M."/>
            <person name="Kovalovszki A."/>
            <person name="Ziels R.M."/>
            <person name="Maus I."/>
            <person name="Zhu X."/>
            <person name="Kougias P.G."/>
            <person name="Basile A."/>
            <person name="Luo G."/>
            <person name="Schluter A."/>
            <person name="Konstantinidis K.T."/>
            <person name="Angelidaki I."/>
        </authorList>
    </citation>
    <scope>NUCLEOTIDE SEQUENCE</scope>
    <source>
        <strain evidence="2">AS06rmzACSIP_7</strain>
    </source>
</reference>